<dbReference type="AlphaFoldDB" id="A0A919XC16"/>
<dbReference type="Proteomes" id="UP000679779">
    <property type="component" value="Unassembled WGS sequence"/>
</dbReference>
<protein>
    <recommendedName>
        <fullName evidence="9">RNA polymerase sigma factor</fullName>
    </recommendedName>
</protein>
<dbReference type="PANTHER" id="PTHR43133:SF60">
    <property type="entry name" value="RNA POLYMERASE SIGMA FACTOR SIGV"/>
    <property type="match status" value="1"/>
</dbReference>
<keyword evidence="8" id="KW-1185">Reference proteome</keyword>
<dbReference type="GO" id="GO:0003677">
    <property type="term" value="F:DNA binding"/>
    <property type="evidence" value="ECO:0007669"/>
    <property type="project" value="InterPro"/>
</dbReference>
<evidence type="ECO:0000256" key="1">
    <source>
        <dbReference type="ARBA" id="ARBA00010641"/>
    </source>
</evidence>
<feature type="domain" description="RNA polymerase sigma-70 region 2" evidence="5">
    <location>
        <begin position="25"/>
        <end position="90"/>
    </location>
</feature>
<keyword evidence="4" id="KW-0804">Transcription</keyword>
<dbReference type="PANTHER" id="PTHR43133">
    <property type="entry name" value="RNA POLYMERASE ECF-TYPE SIGMA FACTO"/>
    <property type="match status" value="1"/>
</dbReference>
<dbReference type="CDD" id="cd06171">
    <property type="entry name" value="Sigma70_r4"/>
    <property type="match status" value="1"/>
</dbReference>
<dbReference type="InterPro" id="IPR013249">
    <property type="entry name" value="RNA_pol_sigma70_r4_t2"/>
</dbReference>
<dbReference type="InterPro" id="IPR013325">
    <property type="entry name" value="RNA_pol_sigma_r2"/>
</dbReference>
<dbReference type="Pfam" id="PF04542">
    <property type="entry name" value="Sigma70_r2"/>
    <property type="match status" value="1"/>
</dbReference>
<dbReference type="InterPro" id="IPR039425">
    <property type="entry name" value="RNA_pol_sigma-70-like"/>
</dbReference>
<evidence type="ECO:0000256" key="3">
    <source>
        <dbReference type="ARBA" id="ARBA00023082"/>
    </source>
</evidence>
<dbReference type="NCBIfam" id="TIGR02937">
    <property type="entry name" value="sigma70-ECF"/>
    <property type="match status" value="1"/>
</dbReference>
<gene>
    <name evidence="7" type="ORF">J2TS6_00150</name>
</gene>
<dbReference type="EMBL" id="BORQ01000001">
    <property type="protein sequence ID" value="GIO28874.1"/>
    <property type="molecule type" value="Genomic_DNA"/>
</dbReference>
<comment type="similarity">
    <text evidence="1">Belongs to the sigma-70 factor family. ECF subfamily.</text>
</comment>
<accession>A0A919XC16</accession>
<dbReference type="InterPro" id="IPR013324">
    <property type="entry name" value="RNA_pol_sigma_r3/r4-like"/>
</dbReference>
<keyword evidence="2" id="KW-0805">Transcription regulation</keyword>
<evidence type="ECO:0000256" key="2">
    <source>
        <dbReference type="ARBA" id="ARBA00023015"/>
    </source>
</evidence>
<comment type="caution">
    <text evidence="7">The sequence shown here is derived from an EMBL/GenBank/DDBJ whole genome shotgun (WGS) entry which is preliminary data.</text>
</comment>
<organism evidence="7 8">
    <name type="scientific">Paenibacillus albilobatus</name>
    <dbReference type="NCBI Taxonomy" id="2716884"/>
    <lineage>
        <taxon>Bacteria</taxon>
        <taxon>Bacillati</taxon>
        <taxon>Bacillota</taxon>
        <taxon>Bacilli</taxon>
        <taxon>Bacillales</taxon>
        <taxon>Paenibacillaceae</taxon>
        <taxon>Paenibacillus</taxon>
    </lineage>
</organism>
<dbReference type="InterPro" id="IPR036388">
    <property type="entry name" value="WH-like_DNA-bd_sf"/>
</dbReference>
<dbReference type="RefSeq" id="WP_160041674.1">
    <property type="nucleotide sequence ID" value="NZ_BORQ01000001.1"/>
</dbReference>
<dbReference type="Gene3D" id="1.10.1740.10">
    <property type="match status" value="1"/>
</dbReference>
<evidence type="ECO:0000313" key="8">
    <source>
        <dbReference type="Proteomes" id="UP000679779"/>
    </source>
</evidence>
<reference evidence="7" key="1">
    <citation type="submission" date="2021-03" db="EMBL/GenBank/DDBJ databases">
        <title>Antimicrobial resistance genes in bacteria isolated from Japanese honey, and their potential for conferring macrolide and lincosamide resistance in the American foulbrood pathogen Paenibacillus larvae.</title>
        <authorList>
            <person name="Okamoto M."/>
            <person name="Kumagai M."/>
            <person name="Kanamori H."/>
            <person name="Takamatsu D."/>
        </authorList>
    </citation>
    <scope>NUCLEOTIDE SEQUENCE</scope>
    <source>
        <strain evidence="7">J2TS6</strain>
    </source>
</reference>
<dbReference type="InterPro" id="IPR007627">
    <property type="entry name" value="RNA_pol_sigma70_r2"/>
</dbReference>
<evidence type="ECO:0000259" key="6">
    <source>
        <dbReference type="Pfam" id="PF08281"/>
    </source>
</evidence>
<evidence type="ECO:0000259" key="5">
    <source>
        <dbReference type="Pfam" id="PF04542"/>
    </source>
</evidence>
<name>A0A919XC16_9BACL</name>
<dbReference type="GO" id="GO:0016987">
    <property type="term" value="F:sigma factor activity"/>
    <property type="evidence" value="ECO:0007669"/>
    <property type="project" value="UniProtKB-KW"/>
</dbReference>
<evidence type="ECO:0008006" key="9">
    <source>
        <dbReference type="Google" id="ProtNLM"/>
    </source>
</evidence>
<dbReference type="Gene3D" id="1.10.10.10">
    <property type="entry name" value="Winged helix-like DNA-binding domain superfamily/Winged helix DNA-binding domain"/>
    <property type="match status" value="1"/>
</dbReference>
<sequence length="411" mass="47940">MSRAQDTKPVYPDKQESVTGFESTYELYRPRIRKYFSLKLNPMVADDLTQQVFLKAVENIHTFKGRSNLFTWIFNIAQNTVKNEYRRISRKKESPFDFTAYESQSISLEFTNYVDFRIDIGAALNQLDEVDQEIIALRFFVDCTLPEIAKIVEMRESAVKNRLYRSLEKLRKELKEWGDITIMSIQDLISIVNKGNNEGTNNRLKKVHHDLFVELSKHVERVSSKYNHDPSRKVVIEIYPDLPTFHQAVGEADAPNWFMGTYEGHILKIVSPLNPGPEHTYQSILKSTVHLFTMWLISDINPNVPKWIRQGIGGYEAKQMTEDFLKGSTEEAIRNLEIPSFEELNNDTWDFETMKGFQFSYMFVEFVVEKYGIDALNKLIRAPHAFNEIFQCSESELHMKMVEYLRSPAPQ</sequence>
<dbReference type="SUPFAM" id="SSF88659">
    <property type="entry name" value="Sigma3 and sigma4 domains of RNA polymerase sigma factors"/>
    <property type="match status" value="1"/>
</dbReference>
<dbReference type="SUPFAM" id="SSF88946">
    <property type="entry name" value="Sigma2 domain of RNA polymerase sigma factors"/>
    <property type="match status" value="1"/>
</dbReference>
<proteinExistence type="inferred from homology"/>
<dbReference type="Pfam" id="PF08281">
    <property type="entry name" value="Sigma70_r4_2"/>
    <property type="match status" value="1"/>
</dbReference>
<keyword evidence="3" id="KW-0731">Sigma factor</keyword>
<feature type="domain" description="RNA polymerase sigma factor 70 region 4 type 2" evidence="6">
    <location>
        <begin position="119"/>
        <end position="170"/>
    </location>
</feature>
<evidence type="ECO:0000256" key="4">
    <source>
        <dbReference type="ARBA" id="ARBA00023163"/>
    </source>
</evidence>
<dbReference type="InterPro" id="IPR014284">
    <property type="entry name" value="RNA_pol_sigma-70_dom"/>
</dbReference>
<evidence type="ECO:0000313" key="7">
    <source>
        <dbReference type="EMBL" id="GIO28874.1"/>
    </source>
</evidence>
<dbReference type="GO" id="GO:0006352">
    <property type="term" value="P:DNA-templated transcription initiation"/>
    <property type="evidence" value="ECO:0007669"/>
    <property type="project" value="InterPro"/>
</dbReference>